<evidence type="ECO:0000313" key="1">
    <source>
        <dbReference type="EMBL" id="EER38479.1"/>
    </source>
</evidence>
<dbReference type="EMBL" id="GG692431">
    <property type="protein sequence ID" value="EER38479.1"/>
    <property type="molecule type" value="Genomic_DNA"/>
</dbReference>
<organism evidence="1 2">
    <name type="scientific">Ajellomyces capsulatus (strain H143)</name>
    <name type="common">Darling's disease fungus</name>
    <name type="synonym">Histoplasma capsulatum</name>
    <dbReference type="NCBI Taxonomy" id="544712"/>
    <lineage>
        <taxon>Eukaryota</taxon>
        <taxon>Fungi</taxon>
        <taxon>Dikarya</taxon>
        <taxon>Ascomycota</taxon>
        <taxon>Pezizomycotina</taxon>
        <taxon>Eurotiomycetes</taxon>
        <taxon>Eurotiomycetidae</taxon>
        <taxon>Onygenales</taxon>
        <taxon>Ajellomycetaceae</taxon>
        <taxon>Histoplasma</taxon>
    </lineage>
</organism>
<accession>C6HMN2</accession>
<gene>
    <name evidence="1" type="ORF">HCDG_07348</name>
</gene>
<sequence length="143" mass="15848">MSDGGAKVNEYTWKRKDTAKEMQYVEHIRNVVQGLTRKVLRPRRGEGHLGFKTISTLQGRNCMVVGMQGGHARLAKYFVVHRLFLDTISLKCTAWFMARIIYFTSQALHMADGKSKSPHLVFAFGSGTSVGDVKNCPAASANG</sequence>
<protein>
    <submittedName>
        <fullName evidence="1">Uncharacterized protein</fullName>
    </submittedName>
</protein>
<dbReference type="VEuPathDB" id="FungiDB:HCDG_07348"/>
<reference evidence="2" key="1">
    <citation type="submission" date="2009-05" db="EMBL/GenBank/DDBJ databases">
        <title>The genome sequence of Ajellomyces capsulatus strain H143.</title>
        <authorList>
            <person name="Champion M."/>
            <person name="Cuomo C.A."/>
            <person name="Ma L.-J."/>
            <person name="Henn M.R."/>
            <person name="Sil A."/>
            <person name="Goldman B."/>
            <person name="Young S.K."/>
            <person name="Kodira C.D."/>
            <person name="Zeng Q."/>
            <person name="Koehrsen M."/>
            <person name="Alvarado L."/>
            <person name="Berlin A.M."/>
            <person name="Borenstein D."/>
            <person name="Chen Z."/>
            <person name="Engels R."/>
            <person name="Freedman E."/>
            <person name="Gellesch M."/>
            <person name="Goldberg J."/>
            <person name="Griggs A."/>
            <person name="Gujja S."/>
            <person name="Heiman D.I."/>
            <person name="Hepburn T.A."/>
            <person name="Howarth C."/>
            <person name="Jen D."/>
            <person name="Larson L."/>
            <person name="Lewis B."/>
            <person name="Mehta T."/>
            <person name="Park D."/>
            <person name="Pearson M."/>
            <person name="Roberts A."/>
            <person name="Saif S."/>
            <person name="Shea T.D."/>
            <person name="Shenoy N."/>
            <person name="Sisk P."/>
            <person name="Stolte C."/>
            <person name="Sykes S."/>
            <person name="Walk T."/>
            <person name="White J."/>
            <person name="Yandava C."/>
            <person name="Klein B."/>
            <person name="McEwen J.G."/>
            <person name="Puccia R."/>
            <person name="Goldman G.H."/>
            <person name="Felipe M.S."/>
            <person name="Nino-Vega G."/>
            <person name="San-Blas G."/>
            <person name="Taylor J.W."/>
            <person name="Mendoza L."/>
            <person name="Galagan J.E."/>
            <person name="Nusbaum C."/>
            <person name="Birren B.W."/>
        </authorList>
    </citation>
    <scope>NUCLEOTIDE SEQUENCE [LARGE SCALE GENOMIC DNA]</scope>
    <source>
        <strain evidence="2">H143</strain>
    </source>
</reference>
<proteinExistence type="predicted"/>
<dbReference type="HOGENOM" id="CLU_1805637_0_0_1"/>
<dbReference type="AlphaFoldDB" id="C6HMN2"/>
<name>C6HMN2_AJECH</name>
<evidence type="ECO:0000313" key="2">
    <source>
        <dbReference type="Proteomes" id="UP000002624"/>
    </source>
</evidence>
<dbReference type="Proteomes" id="UP000002624">
    <property type="component" value="Unassembled WGS sequence"/>
</dbReference>